<evidence type="ECO:0000259" key="1">
    <source>
        <dbReference type="PROSITE" id="PS50290"/>
    </source>
</evidence>
<dbReference type="InterPro" id="IPR011009">
    <property type="entry name" value="Kinase-like_dom_sf"/>
</dbReference>
<evidence type="ECO:0000313" key="3">
    <source>
        <dbReference type="EMBL" id="CAF4482964.1"/>
    </source>
</evidence>
<dbReference type="GO" id="GO:0006897">
    <property type="term" value="P:endocytosis"/>
    <property type="evidence" value="ECO:0007669"/>
    <property type="project" value="TreeGrafter"/>
</dbReference>
<keyword evidence="4" id="KW-1185">Reference proteome</keyword>
<dbReference type="PROSITE" id="PS50290">
    <property type="entry name" value="PI3_4_KINASE_3"/>
    <property type="match status" value="1"/>
</dbReference>
<dbReference type="PANTHER" id="PTHR10048">
    <property type="entry name" value="PHOSPHATIDYLINOSITOL KINASE"/>
    <property type="match status" value="1"/>
</dbReference>
<dbReference type="GO" id="GO:0000045">
    <property type="term" value="P:autophagosome assembly"/>
    <property type="evidence" value="ECO:0007669"/>
    <property type="project" value="TreeGrafter"/>
</dbReference>
<evidence type="ECO:0000313" key="4">
    <source>
        <dbReference type="Proteomes" id="UP000663829"/>
    </source>
</evidence>
<dbReference type="GO" id="GO:0048015">
    <property type="term" value="P:phosphatidylinositol-mediated signaling"/>
    <property type="evidence" value="ECO:0007669"/>
    <property type="project" value="TreeGrafter"/>
</dbReference>
<dbReference type="AlphaFoldDB" id="A0A816AZ16"/>
<sequence>TLDTLQGDYYPIKFNFLEFDPVSLPIDSEVKIKRIITEKLKLFKSAKLPFLFVCETIDDEEYSVIFKNEDNVTEDQLILEILTVMDKLKEICQRNSRN</sequence>
<dbReference type="GO" id="GO:0034271">
    <property type="term" value="C:phosphatidylinositol 3-kinase complex, class III, type I"/>
    <property type="evidence" value="ECO:0007669"/>
    <property type="project" value="TreeGrafter"/>
</dbReference>
<dbReference type="Proteomes" id="UP000681722">
    <property type="component" value="Unassembled WGS sequence"/>
</dbReference>
<dbReference type="PANTHER" id="PTHR10048:SF7">
    <property type="entry name" value="PHOSPHATIDYLINOSITOL 3-KINASE CATALYTIC SUBUNIT TYPE 3"/>
    <property type="match status" value="1"/>
</dbReference>
<protein>
    <recommendedName>
        <fullName evidence="1">PI3K/PI4K catalytic domain-containing protein</fullName>
    </recommendedName>
</protein>
<dbReference type="GO" id="GO:0034272">
    <property type="term" value="C:phosphatidylinositol 3-kinase complex, class III, type II"/>
    <property type="evidence" value="ECO:0007669"/>
    <property type="project" value="TreeGrafter"/>
</dbReference>
<dbReference type="EMBL" id="CAJOBC010102956">
    <property type="protein sequence ID" value="CAF4482964.1"/>
    <property type="molecule type" value="Genomic_DNA"/>
</dbReference>
<organism evidence="2 4">
    <name type="scientific">Didymodactylos carnosus</name>
    <dbReference type="NCBI Taxonomy" id="1234261"/>
    <lineage>
        <taxon>Eukaryota</taxon>
        <taxon>Metazoa</taxon>
        <taxon>Spiralia</taxon>
        <taxon>Gnathifera</taxon>
        <taxon>Rotifera</taxon>
        <taxon>Eurotatoria</taxon>
        <taxon>Bdelloidea</taxon>
        <taxon>Philodinida</taxon>
        <taxon>Philodinidae</taxon>
        <taxon>Didymodactylos</taxon>
    </lineage>
</organism>
<dbReference type="InterPro" id="IPR015433">
    <property type="entry name" value="PI3/4_kinase"/>
</dbReference>
<comment type="caution">
    <text evidence="2">The sequence shown here is derived from an EMBL/GenBank/DDBJ whole genome shotgun (WGS) entry which is preliminary data.</text>
</comment>
<gene>
    <name evidence="2" type="ORF">GPM918_LOCUS42634</name>
    <name evidence="3" type="ORF">SRO942_LOCUS43927</name>
</gene>
<name>A0A816AZ16_9BILA</name>
<dbReference type="GO" id="GO:0000407">
    <property type="term" value="C:phagophore assembly site"/>
    <property type="evidence" value="ECO:0007669"/>
    <property type="project" value="TreeGrafter"/>
</dbReference>
<accession>A0A816AZ16</accession>
<evidence type="ECO:0000313" key="2">
    <source>
        <dbReference type="EMBL" id="CAF1604073.1"/>
    </source>
</evidence>
<proteinExistence type="predicted"/>
<dbReference type="Gene3D" id="3.30.1010.10">
    <property type="entry name" value="Phosphatidylinositol 3-kinase Catalytic Subunit, Chain A, domain 4"/>
    <property type="match status" value="1"/>
</dbReference>
<dbReference type="EMBL" id="CAJNOQ010036429">
    <property type="protein sequence ID" value="CAF1604073.1"/>
    <property type="molecule type" value="Genomic_DNA"/>
</dbReference>
<reference evidence="2" key="1">
    <citation type="submission" date="2021-02" db="EMBL/GenBank/DDBJ databases">
        <authorList>
            <person name="Nowell W R."/>
        </authorList>
    </citation>
    <scope>NUCLEOTIDE SEQUENCE</scope>
</reference>
<dbReference type="InterPro" id="IPR000403">
    <property type="entry name" value="PI3/4_kinase_cat_dom"/>
</dbReference>
<dbReference type="GO" id="GO:0005768">
    <property type="term" value="C:endosome"/>
    <property type="evidence" value="ECO:0007669"/>
    <property type="project" value="TreeGrafter"/>
</dbReference>
<dbReference type="GO" id="GO:0016303">
    <property type="term" value="F:1-phosphatidylinositol-3-kinase activity"/>
    <property type="evidence" value="ECO:0007669"/>
    <property type="project" value="TreeGrafter"/>
</dbReference>
<dbReference type="Proteomes" id="UP000663829">
    <property type="component" value="Unassembled WGS sequence"/>
</dbReference>
<dbReference type="GO" id="GO:0005777">
    <property type="term" value="C:peroxisome"/>
    <property type="evidence" value="ECO:0007669"/>
    <property type="project" value="TreeGrafter"/>
</dbReference>
<feature type="domain" description="PI3K/PI4K catalytic" evidence="1">
    <location>
        <begin position="36"/>
        <end position="98"/>
    </location>
</feature>
<feature type="non-terminal residue" evidence="2">
    <location>
        <position position="1"/>
    </location>
</feature>
<dbReference type="SUPFAM" id="SSF56112">
    <property type="entry name" value="Protein kinase-like (PK-like)"/>
    <property type="match status" value="1"/>
</dbReference>
<dbReference type="OrthoDB" id="67688at2759"/>